<evidence type="ECO:0000256" key="2">
    <source>
        <dbReference type="ARBA" id="ARBA00023180"/>
    </source>
</evidence>
<keyword evidence="1 3" id="KW-0732">Signal</keyword>
<organism evidence="4">
    <name type="scientific">Menopon gallinae</name>
    <name type="common">poultry shaft louse</name>
    <dbReference type="NCBI Taxonomy" id="328185"/>
    <lineage>
        <taxon>Eukaryota</taxon>
        <taxon>Metazoa</taxon>
        <taxon>Ecdysozoa</taxon>
        <taxon>Arthropoda</taxon>
        <taxon>Hexapoda</taxon>
        <taxon>Insecta</taxon>
        <taxon>Pterygota</taxon>
        <taxon>Neoptera</taxon>
        <taxon>Paraneoptera</taxon>
        <taxon>Psocodea</taxon>
        <taxon>Troctomorpha</taxon>
        <taxon>Phthiraptera</taxon>
        <taxon>Amblycera</taxon>
        <taxon>Menoponidae</taxon>
        <taxon>Menopon</taxon>
    </lineage>
</organism>
<proteinExistence type="predicted"/>
<dbReference type="GO" id="GO:0032222">
    <property type="term" value="P:regulation of synaptic transmission, cholinergic"/>
    <property type="evidence" value="ECO:0007669"/>
    <property type="project" value="InterPro"/>
</dbReference>
<protein>
    <recommendedName>
        <fullName evidence="5">Protein quiver</fullName>
    </recommendedName>
</protein>
<evidence type="ECO:0008006" key="5">
    <source>
        <dbReference type="Google" id="ProtNLM"/>
    </source>
</evidence>
<keyword evidence="2" id="KW-0325">Glycoprotein</keyword>
<feature type="signal peptide" evidence="3">
    <location>
        <begin position="1"/>
        <end position="27"/>
    </location>
</feature>
<name>A0AAW2HBX5_9NEOP</name>
<evidence type="ECO:0000256" key="1">
    <source>
        <dbReference type="ARBA" id="ARBA00022729"/>
    </source>
</evidence>
<sequence length="175" mass="19833">MSGVGLDNSCTLIFAALILQSVKYVISLSCYQCTIRPPPSPNQTARLCSQFDYSKKYIVDCPFSTLCMKKTFRLPLQKDEFVEISVRDCAPQKYTRQVYEQGMWRLKESIQNDVYTVGCKNTDNVDGLKVNSEQYCFCDSSLCNSGQSTKDSSTHSDIMTVIFIFNALKYIRSIA</sequence>
<accession>A0AAW2HBX5</accession>
<comment type="caution">
    <text evidence="4">The sequence shown here is derived from an EMBL/GenBank/DDBJ whole genome shotgun (WGS) entry which is preliminary data.</text>
</comment>
<dbReference type="InterPro" id="IPR031424">
    <property type="entry name" value="QVR-like"/>
</dbReference>
<dbReference type="EMBL" id="JARGDH010000005">
    <property type="protein sequence ID" value="KAL0267275.1"/>
    <property type="molecule type" value="Genomic_DNA"/>
</dbReference>
<dbReference type="Pfam" id="PF17064">
    <property type="entry name" value="QVR"/>
    <property type="match status" value="1"/>
</dbReference>
<evidence type="ECO:0000313" key="4">
    <source>
        <dbReference type="EMBL" id="KAL0267275.1"/>
    </source>
</evidence>
<reference evidence="4" key="1">
    <citation type="journal article" date="2024" name="Gigascience">
        <title>Chromosome-level genome of the poultry shaft louse Menopon gallinae provides insight into the host-switching and adaptive evolution of parasitic lice.</title>
        <authorList>
            <person name="Xu Y."/>
            <person name="Ma L."/>
            <person name="Liu S."/>
            <person name="Liang Y."/>
            <person name="Liu Q."/>
            <person name="He Z."/>
            <person name="Tian L."/>
            <person name="Duan Y."/>
            <person name="Cai W."/>
            <person name="Li H."/>
            <person name="Song F."/>
        </authorList>
    </citation>
    <scope>NUCLEOTIDE SEQUENCE</scope>
    <source>
        <strain evidence="4">Cailab_2023a</strain>
    </source>
</reference>
<dbReference type="AlphaFoldDB" id="A0AAW2HBX5"/>
<dbReference type="GO" id="GO:0030431">
    <property type="term" value="P:sleep"/>
    <property type="evidence" value="ECO:0007669"/>
    <property type="project" value="InterPro"/>
</dbReference>
<feature type="chain" id="PRO_5043732972" description="Protein quiver" evidence="3">
    <location>
        <begin position="28"/>
        <end position="175"/>
    </location>
</feature>
<gene>
    <name evidence="4" type="ORF">PYX00_009593</name>
</gene>
<evidence type="ECO:0000256" key="3">
    <source>
        <dbReference type="SAM" id="SignalP"/>
    </source>
</evidence>